<reference evidence="2" key="1">
    <citation type="submission" date="2017-05" db="EMBL/GenBank/DDBJ databases">
        <authorList>
            <person name="Rodrigo-Torres L."/>
            <person name="Arahal R. D."/>
            <person name="Lucena T."/>
        </authorList>
    </citation>
    <scope>NUCLEOTIDE SEQUENCE [LARGE SCALE GENOMIC DNA]</scope>
    <source>
        <strain evidence="2">CECT 8649</strain>
    </source>
</reference>
<dbReference type="EMBL" id="FXXP01000001">
    <property type="protein sequence ID" value="SMX27297.1"/>
    <property type="molecule type" value="Genomic_DNA"/>
</dbReference>
<accession>A0A238JAX4</accession>
<sequence length="121" mass="12536">MSEAQITLEQHAALEAEAKRSQIRQSIARDAGDVASLLGTTSDAVALTFFGLAQMAAQLSTANSLAEVRAATEPFATLSADFLAKVASGEVVLPFEVKGTDAVLAEIEQRATAVSSALQEA</sequence>
<evidence type="ECO:0000313" key="2">
    <source>
        <dbReference type="Proteomes" id="UP000225972"/>
    </source>
</evidence>
<keyword evidence="2" id="KW-1185">Reference proteome</keyword>
<organism evidence="1 2">
    <name type="scientific">Pelagimonas phthalicica</name>
    <dbReference type="NCBI Taxonomy" id="1037362"/>
    <lineage>
        <taxon>Bacteria</taxon>
        <taxon>Pseudomonadati</taxon>
        <taxon>Pseudomonadota</taxon>
        <taxon>Alphaproteobacteria</taxon>
        <taxon>Rhodobacterales</taxon>
        <taxon>Roseobacteraceae</taxon>
        <taxon>Pelagimonas</taxon>
    </lineage>
</organism>
<dbReference type="RefSeq" id="WP_099243460.1">
    <property type="nucleotide sequence ID" value="NZ_FXXP01000001.1"/>
</dbReference>
<proteinExistence type="predicted"/>
<gene>
    <name evidence="1" type="ORF">TRP8649_01400</name>
</gene>
<dbReference type="Proteomes" id="UP000225972">
    <property type="component" value="Unassembled WGS sequence"/>
</dbReference>
<evidence type="ECO:0000313" key="1">
    <source>
        <dbReference type="EMBL" id="SMX27297.1"/>
    </source>
</evidence>
<protein>
    <submittedName>
        <fullName evidence="1">Uncharacterized protein</fullName>
    </submittedName>
</protein>
<name>A0A238JAX4_9RHOB</name>
<dbReference type="AlphaFoldDB" id="A0A238JAX4"/>